<comment type="caution">
    <text evidence="3">The sequence shown here is derived from an EMBL/GenBank/DDBJ whole genome shotgun (WGS) entry which is preliminary data.</text>
</comment>
<keyword evidence="4" id="KW-1185">Reference proteome</keyword>
<sequence length="171" mass="18267">MSVLAAVDGEQAPDGVVRVAADIATQYGDELVVAHVMLPETYEERNSGRNATEFGLTTAGETGYGPVGSESSYSVDEAQRDAKGVARDVTEETLDDVPETVTHVGRVGEPVTEVLDLAEEHQPRYLVIGGRRRTPVGKAVFGSSTQSFLLNASLPVVTVLPEEDRNPNRDA</sequence>
<reference evidence="3 4" key="1">
    <citation type="journal article" date="2019" name="Int. J. Syst. Evol. Microbiol.">
        <title>The Global Catalogue of Microorganisms (GCM) 10K type strain sequencing project: providing services to taxonomists for standard genome sequencing and annotation.</title>
        <authorList>
            <consortium name="The Broad Institute Genomics Platform"/>
            <consortium name="The Broad Institute Genome Sequencing Center for Infectious Disease"/>
            <person name="Wu L."/>
            <person name="Ma J."/>
        </authorList>
    </citation>
    <scope>NUCLEOTIDE SEQUENCE [LARGE SCALE GENOMIC DNA]</scope>
    <source>
        <strain evidence="3 4">CGMCC 1.10387</strain>
    </source>
</reference>
<dbReference type="RefSeq" id="WP_256307615.1">
    <property type="nucleotide sequence ID" value="NZ_JANHAW010000002.1"/>
</dbReference>
<evidence type="ECO:0000313" key="4">
    <source>
        <dbReference type="Proteomes" id="UP001597092"/>
    </source>
</evidence>
<dbReference type="PANTHER" id="PTHR46268:SF6">
    <property type="entry name" value="UNIVERSAL STRESS PROTEIN UP12"/>
    <property type="match status" value="1"/>
</dbReference>
<accession>A0ABD6DUN9</accession>
<evidence type="ECO:0000313" key="3">
    <source>
        <dbReference type="EMBL" id="MFD1684911.1"/>
    </source>
</evidence>
<evidence type="ECO:0000256" key="1">
    <source>
        <dbReference type="ARBA" id="ARBA00008791"/>
    </source>
</evidence>
<dbReference type="Proteomes" id="UP001597092">
    <property type="component" value="Unassembled WGS sequence"/>
</dbReference>
<feature type="domain" description="UspA" evidence="2">
    <location>
        <begin position="2"/>
        <end position="159"/>
    </location>
</feature>
<protein>
    <submittedName>
        <fullName evidence="3">Universal stress protein</fullName>
    </submittedName>
</protein>
<dbReference type="Gene3D" id="3.40.50.620">
    <property type="entry name" value="HUPs"/>
    <property type="match status" value="1"/>
</dbReference>
<dbReference type="CDD" id="cd00293">
    <property type="entry name" value="USP-like"/>
    <property type="match status" value="1"/>
</dbReference>
<dbReference type="Pfam" id="PF00582">
    <property type="entry name" value="Usp"/>
    <property type="match status" value="1"/>
</dbReference>
<dbReference type="PANTHER" id="PTHR46268">
    <property type="entry name" value="STRESS RESPONSE PROTEIN NHAX"/>
    <property type="match status" value="1"/>
</dbReference>
<dbReference type="AlphaFoldDB" id="A0ABD6DUN9"/>
<dbReference type="EMBL" id="JBHUDP010000001">
    <property type="protein sequence ID" value="MFD1684911.1"/>
    <property type="molecule type" value="Genomic_DNA"/>
</dbReference>
<dbReference type="InterPro" id="IPR006016">
    <property type="entry name" value="UspA"/>
</dbReference>
<gene>
    <name evidence="3" type="ORF">ACFSAS_04725</name>
</gene>
<name>A0ABD6DUN9_9EURY</name>
<evidence type="ECO:0000259" key="2">
    <source>
        <dbReference type="Pfam" id="PF00582"/>
    </source>
</evidence>
<proteinExistence type="inferred from homology"/>
<dbReference type="SUPFAM" id="SSF52402">
    <property type="entry name" value="Adenine nucleotide alpha hydrolases-like"/>
    <property type="match status" value="1"/>
</dbReference>
<comment type="similarity">
    <text evidence="1">Belongs to the universal stress protein A family.</text>
</comment>
<dbReference type="InterPro" id="IPR014729">
    <property type="entry name" value="Rossmann-like_a/b/a_fold"/>
</dbReference>
<organism evidence="3 4">
    <name type="scientific">Halobellus litoreus</name>
    <dbReference type="NCBI Taxonomy" id="755310"/>
    <lineage>
        <taxon>Archaea</taxon>
        <taxon>Methanobacteriati</taxon>
        <taxon>Methanobacteriota</taxon>
        <taxon>Stenosarchaea group</taxon>
        <taxon>Halobacteria</taxon>
        <taxon>Halobacteriales</taxon>
        <taxon>Haloferacaceae</taxon>
        <taxon>Halobellus</taxon>
    </lineage>
</organism>